<reference evidence="3 4" key="1">
    <citation type="journal article" date="2021" name="Commun. Biol.">
        <title>The genome of Shorea leprosula (Dipterocarpaceae) highlights the ecological relevance of drought in aseasonal tropical rainforests.</title>
        <authorList>
            <person name="Ng K.K.S."/>
            <person name="Kobayashi M.J."/>
            <person name="Fawcett J.A."/>
            <person name="Hatakeyama M."/>
            <person name="Paape T."/>
            <person name="Ng C.H."/>
            <person name="Ang C.C."/>
            <person name="Tnah L.H."/>
            <person name="Lee C.T."/>
            <person name="Nishiyama T."/>
            <person name="Sese J."/>
            <person name="O'Brien M.J."/>
            <person name="Copetti D."/>
            <person name="Mohd Noor M.I."/>
            <person name="Ong R.C."/>
            <person name="Putra M."/>
            <person name="Sireger I.Z."/>
            <person name="Indrioko S."/>
            <person name="Kosugi Y."/>
            <person name="Izuno A."/>
            <person name="Isagi Y."/>
            <person name="Lee S.L."/>
            <person name="Shimizu K.K."/>
        </authorList>
    </citation>
    <scope>NUCLEOTIDE SEQUENCE [LARGE SCALE GENOMIC DNA]</scope>
    <source>
        <strain evidence="3">214</strain>
    </source>
</reference>
<evidence type="ECO:0000313" key="3">
    <source>
        <dbReference type="EMBL" id="GKV41915.1"/>
    </source>
</evidence>
<dbReference type="AlphaFoldDB" id="A0AAV5LWN1"/>
<evidence type="ECO:0000313" key="4">
    <source>
        <dbReference type="Proteomes" id="UP001054252"/>
    </source>
</evidence>
<sequence length="77" mass="9136">MFFHILLERNMQLHPRHFGRNLRENLVSKLMKDVEGTCRRVITVHKYAPDSERFLPETVYTRYFIPDTVYSPPQAGA</sequence>
<dbReference type="InterPro" id="IPR036898">
    <property type="entry name" value="RNA_pol_Rpb7-like_N_sf"/>
</dbReference>
<dbReference type="GO" id="GO:0000428">
    <property type="term" value="C:DNA-directed RNA polymerase complex"/>
    <property type="evidence" value="ECO:0007669"/>
    <property type="project" value="UniProtKB-KW"/>
</dbReference>
<evidence type="ECO:0000256" key="1">
    <source>
        <dbReference type="ARBA" id="ARBA00022478"/>
    </source>
</evidence>
<dbReference type="EMBL" id="BPVZ01000154">
    <property type="protein sequence ID" value="GKV41915.1"/>
    <property type="molecule type" value="Genomic_DNA"/>
</dbReference>
<comment type="caution">
    <text evidence="3">The sequence shown here is derived from an EMBL/GenBank/DDBJ whole genome shotgun (WGS) entry which is preliminary data.</text>
</comment>
<organism evidence="3 4">
    <name type="scientific">Rubroshorea leprosula</name>
    <dbReference type="NCBI Taxonomy" id="152421"/>
    <lineage>
        <taxon>Eukaryota</taxon>
        <taxon>Viridiplantae</taxon>
        <taxon>Streptophyta</taxon>
        <taxon>Embryophyta</taxon>
        <taxon>Tracheophyta</taxon>
        <taxon>Spermatophyta</taxon>
        <taxon>Magnoliopsida</taxon>
        <taxon>eudicotyledons</taxon>
        <taxon>Gunneridae</taxon>
        <taxon>Pentapetalae</taxon>
        <taxon>rosids</taxon>
        <taxon>malvids</taxon>
        <taxon>Malvales</taxon>
        <taxon>Dipterocarpaceae</taxon>
        <taxon>Rubroshorea</taxon>
    </lineage>
</organism>
<keyword evidence="1" id="KW-0240">DNA-directed RNA polymerase</keyword>
<dbReference type="SUPFAM" id="SSF88798">
    <property type="entry name" value="N-terminal, heterodimerisation domain of RBP7 (RpoE)"/>
    <property type="match status" value="1"/>
</dbReference>
<evidence type="ECO:0000256" key="2">
    <source>
        <dbReference type="ARBA" id="ARBA00023163"/>
    </source>
</evidence>
<name>A0AAV5LWN1_9ROSI</name>
<dbReference type="Proteomes" id="UP001054252">
    <property type="component" value="Unassembled WGS sequence"/>
</dbReference>
<dbReference type="Gene3D" id="3.30.1490.120">
    <property type="entry name" value="RNA polymerase Rpb7-like, N-terminal domain"/>
    <property type="match status" value="1"/>
</dbReference>
<keyword evidence="4" id="KW-1185">Reference proteome</keyword>
<protein>
    <submittedName>
        <fullName evidence="3">Uncharacterized protein</fullName>
    </submittedName>
</protein>
<accession>A0AAV5LWN1</accession>
<gene>
    <name evidence="3" type="ORF">SLEP1_g49385</name>
</gene>
<proteinExistence type="predicted"/>
<keyword evidence="2" id="KW-0804">Transcription</keyword>